<name>A0A0E9TNP9_ANGAN</name>
<proteinExistence type="predicted"/>
<protein>
    <submittedName>
        <fullName evidence="1">Uncharacterized protein</fullName>
    </submittedName>
</protein>
<reference evidence="1" key="1">
    <citation type="submission" date="2014-11" db="EMBL/GenBank/DDBJ databases">
        <authorList>
            <person name="Amaro Gonzalez C."/>
        </authorList>
    </citation>
    <scope>NUCLEOTIDE SEQUENCE</scope>
</reference>
<accession>A0A0E9TNP9</accession>
<dbReference type="EMBL" id="GBXM01054234">
    <property type="protein sequence ID" value="JAH54343.1"/>
    <property type="molecule type" value="Transcribed_RNA"/>
</dbReference>
<organism evidence="1">
    <name type="scientific">Anguilla anguilla</name>
    <name type="common">European freshwater eel</name>
    <name type="synonym">Muraena anguilla</name>
    <dbReference type="NCBI Taxonomy" id="7936"/>
    <lineage>
        <taxon>Eukaryota</taxon>
        <taxon>Metazoa</taxon>
        <taxon>Chordata</taxon>
        <taxon>Craniata</taxon>
        <taxon>Vertebrata</taxon>
        <taxon>Euteleostomi</taxon>
        <taxon>Actinopterygii</taxon>
        <taxon>Neopterygii</taxon>
        <taxon>Teleostei</taxon>
        <taxon>Anguilliformes</taxon>
        <taxon>Anguillidae</taxon>
        <taxon>Anguilla</taxon>
    </lineage>
</organism>
<evidence type="ECO:0000313" key="1">
    <source>
        <dbReference type="EMBL" id="JAH54343.1"/>
    </source>
</evidence>
<sequence>MDIFFVALWPFFNR</sequence>
<reference evidence="1" key="2">
    <citation type="journal article" date="2015" name="Fish Shellfish Immunol.">
        <title>Early steps in the European eel (Anguilla anguilla)-Vibrio vulnificus interaction in the gills: Role of the RtxA13 toxin.</title>
        <authorList>
            <person name="Callol A."/>
            <person name="Pajuelo D."/>
            <person name="Ebbesson L."/>
            <person name="Teles M."/>
            <person name="MacKenzie S."/>
            <person name="Amaro C."/>
        </authorList>
    </citation>
    <scope>NUCLEOTIDE SEQUENCE</scope>
</reference>